<proteinExistence type="inferred from homology"/>
<evidence type="ECO:0000256" key="6">
    <source>
        <dbReference type="ARBA" id="ARBA00022840"/>
    </source>
</evidence>
<dbReference type="PANTHER" id="PTHR45639">
    <property type="entry name" value="HSC70CB, ISOFORM G-RELATED"/>
    <property type="match status" value="1"/>
</dbReference>
<evidence type="ECO:0000313" key="12">
    <source>
        <dbReference type="Proteomes" id="UP001153737"/>
    </source>
</evidence>
<feature type="compositionally biased region" description="Basic and acidic residues" evidence="9">
    <location>
        <begin position="895"/>
        <end position="913"/>
    </location>
</feature>
<dbReference type="GO" id="GO:0005524">
    <property type="term" value="F:ATP binding"/>
    <property type="evidence" value="ECO:0007669"/>
    <property type="project" value="UniProtKB-KW"/>
</dbReference>
<sequence length="913" mass="102857">MVNRVVHFLVIWLTYHVMVSEVSSLAVMSVDLGSEWMKVGIVSPGVPMEIALNKESKRKTPAVLSFRDNTRLFGEDAMNIGVRFPKQAFGYLLDLLGKRIDHPLVKQYQERFPYYDIIEDSERGTILFKVDEEISYSPEELIAQMLVKAREFAENGAHQPIKECVLTVPGYFNQVERRALLQAAELAGLKVLQLINDYTAVAINYGIFRSKTFNETAQYVIFYDMGASSTTAMLVSYQTIKTKEKGYVETLPQASVLGVGYDRTLGGLEMQIRLRNYLATKFNEMKKTKTDIFTNTRAMAKLFKEAGRLKTVLSANAEHFAQVENLLDEQDFKVPIKREEMENLCQDLFERVKNPVEQALKTAHLTIDVVSQVVLVGAGTRVPKVQEYLQKAVGRDLAKNLNTDEAAAMGAVYKAADLSTGFKVAKFITKDAVLFPIQVTFNRATEDGMKQVKRTLFGLMNPYPQKKIITFNKHSSDFSFNVNYAELDYLPLKEVSNVGSTNLSEYVLSGVGDALKKNSGENMESKGIKAHFAMDDSGLLSLHNVELVVEKTVTAAEEESEGPLSKIGSTITKLFGGEDDKLPLETNEESISPENQQTDEKKPNDDGKPTANSNSNETAKNATAKETKKDPKPKIITIKEPIKSQENVLSIQSLNQENFASSLKKLQDLEKVEKEINRRATALNSLESFVIDIRNKLLEEEYIQSSTQEDLNKIEAACTEISEWLYEDGSDANADTYEQKHDELHALTKDLFSRVWEHKERPEALKALHTLLNQSSLFLENAKNATKANSERDIFTDVEVETLSKVIIDTTQWRDDAVKEQDSTQKHEPVKLTVKMIVDKMAALDREVKYLVSKAKLWKPKKVEKVVKDNSTKIENENVTITEETIQAPEESESNEDKPESSNEQDAENHLEL</sequence>
<dbReference type="Proteomes" id="UP001153737">
    <property type="component" value="Chromosome 3"/>
</dbReference>
<evidence type="ECO:0000256" key="10">
    <source>
        <dbReference type="SAM" id="SignalP"/>
    </source>
</evidence>
<evidence type="ECO:0000256" key="8">
    <source>
        <dbReference type="ARBA" id="ARBA00040503"/>
    </source>
</evidence>
<reference evidence="11" key="1">
    <citation type="submission" date="2022-01" db="EMBL/GenBank/DDBJ databases">
        <authorList>
            <person name="King R."/>
        </authorList>
    </citation>
    <scope>NUCLEOTIDE SEQUENCE</scope>
</reference>
<evidence type="ECO:0000256" key="2">
    <source>
        <dbReference type="ARBA" id="ARBA00007381"/>
    </source>
</evidence>
<feature type="signal peptide" evidence="10">
    <location>
        <begin position="1"/>
        <end position="24"/>
    </location>
</feature>
<dbReference type="EMBL" id="OU896709">
    <property type="protein sequence ID" value="CAG9820162.1"/>
    <property type="molecule type" value="Genomic_DNA"/>
</dbReference>
<comment type="similarity">
    <text evidence="2">Belongs to the heat shock protein 70 family.</text>
</comment>
<keyword evidence="3 10" id="KW-0732">Signal</keyword>
<feature type="compositionally biased region" description="Basic and acidic residues" evidence="9">
    <location>
        <begin position="598"/>
        <end position="608"/>
    </location>
</feature>
<dbReference type="Gene3D" id="1.20.1270.10">
    <property type="match status" value="1"/>
</dbReference>
<feature type="compositionally biased region" description="Low complexity" evidence="9">
    <location>
        <begin position="877"/>
        <end position="886"/>
    </location>
</feature>
<dbReference type="GO" id="GO:0005788">
    <property type="term" value="C:endoplasmic reticulum lumen"/>
    <property type="evidence" value="ECO:0007669"/>
    <property type="project" value="UniProtKB-SubCell"/>
</dbReference>
<evidence type="ECO:0000313" key="11">
    <source>
        <dbReference type="EMBL" id="CAG9820162.1"/>
    </source>
</evidence>
<evidence type="ECO:0000256" key="5">
    <source>
        <dbReference type="ARBA" id="ARBA00022824"/>
    </source>
</evidence>
<dbReference type="SUPFAM" id="SSF100934">
    <property type="entry name" value="Heat shock protein 70kD (HSP70), C-terminal subdomain"/>
    <property type="match status" value="1"/>
</dbReference>
<dbReference type="FunFam" id="3.90.640.10:FF:000012">
    <property type="entry name" value="Hypoxia up-regulated protein 1"/>
    <property type="match status" value="1"/>
</dbReference>
<dbReference type="SUPFAM" id="SSF53067">
    <property type="entry name" value="Actin-like ATPase domain"/>
    <property type="match status" value="2"/>
</dbReference>
<feature type="chain" id="PRO_5040408802" description="Hypoxia up-regulated protein 1" evidence="10">
    <location>
        <begin position="25"/>
        <end position="913"/>
    </location>
</feature>
<keyword evidence="6" id="KW-0067">ATP-binding</keyword>
<comment type="subcellular location">
    <subcellularLocation>
        <location evidence="1">Endoplasmic reticulum lumen</location>
    </subcellularLocation>
</comment>
<evidence type="ECO:0000256" key="3">
    <source>
        <dbReference type="ARBA" id="ARBA00022729"/>
    </source>
</evidence>
<keyword evidence="12" id="KW-1185">Reference proteome</keyword>
<organism evidence="11 12">
    <name type="scientific">Phaedon cochleariae</name>
    <name type="common">Mustard beetle</name>
    <dbReference type="NCBI Taxonomy" id="80249"/>
    <lineage>
        <taxon>Eukaryota</taxon>
        <taxon>Metazoa</taxon>
        <taxon>Ecdysozoa</taxon>
        <taxon>Arthropoda</taxon>
        <taxon>Hexapoda</taxon>
        <taxon>Insecta</taxon>
        <taxon>Pterygota</taxon>
        <taxon>Neoptera</taxon>
        <taxon>Endopterygota</taxon>
        <taxon>Coleoptera</taxon>
        <taxon>Polyphaga</taxon>
        <taxon>Cucujiformia</taxon>
        <taxon>Chrysomeloidea</taxon>
        <taxon>Chrysomelidae</taxon>
        <taxon>Chrysomelinae</taxon>
        <taxon>Chrysomelini</taxon>
        <taxon>Phaedon</taxon>
    </lineage>
</organism>
<dbReference type="Gene3D" id="2.60.34.10">
    <property type="entry name" value="Substrate Binding Domain Of DNAk, Chain A, domain 1"/>
    <property type="match status" value="1"/>
</dbReference>
<accession>A0A9N9X383</accession>
<dbReference type="PANTHER" id="PTHR45639:SF3">
    <property type="entry name" value="HYPOXIA UP-REGULATED PROTEIN 1"/>
    <property type="match status" value="1"/>
</dbReference>
<dbReference type="AlphaFoldDB" id="A0A9N9X383"/>
<feature type="region of interest" description="Disordered" evidence="9">
    <location>
        <begin position="555"/>
        <end position="636"/>
    </location>
</feature>
<evidence type="ECO:0000256" key="9">
    <source>
        <dbReference type="SAM" id="MobiDB-lite"/>
    </source>
</evidence>
<name>A0A9N9X383_PHACE</name>
<dbReference type="GO" id="GO:0140662">
    <property type="term" value="F:ATP-dependent protein folding chaperone"/>
    <property type="evidence" value="ECO:0007669"/>
    <property type="project" value="InterPro"/>
</dbReference>
<feature type="region of interest" description="Disordered" evidence="9">
    <location>
        <begin position="873"/>
        <end position="913"/>
    </location>
</feature>
<gene>
    <name evidence="11" type="ORF">PHAECO_LOCUS7701</name>
</gene>
<keyword evidence="4" id="KW-0547">Nucleotide-binding</keyword>
<dbReference type="Gene3D" id="3.30.30.30">
    <property type="match status" value="1"/>
</dbReference>
<evidence type="ECO:0000256" key="1">
    <source>
        <dbReference type="ARBA" id="ARBA00004319"/>
    </source>
</evidence>
<dbReference type="InterPro" id="IPR029048">
    <property type="entry name" value="HSP70_C_sf"/>
</dbReference>
<dbReference type="GO" id="GO:0034663">
    <property type="term" value="C:endoplasmic reticulum chaperone complex"/>
    <property type="evidence" value="ECO:0007669"/>
    <property type="project" value="TreeGrafter"/>
</dbReference>
<keyword evidence="7" id="KW-0143">Chaperone</keyword>
<dbReference type="InterPro" id="IPR013126">
    <property type="entry name" value="Hsp_70_fam"/>
</dbReference>
<dbReference type="Pfam" id="PF00012">
    <property type="entry name" value="HSP70"/>
    <property type="match status" value="1"/>
</dbReference>
<dbReference type="Gene3D" id="3.90.640.10">
    <property type="entry name" value="Actin, Chain A, domain 4"/>
    <property type="match status" value="1"/>
</dbReference>
<dbReference type="PRINTS" id="PR00301">
    <property type="entry name" value="HEATSHOCK70"/>
</dbReference>
<keyword evidence="5" id="KW-0256">Endoplasmic reticulum</keyword>
<evidence type="ECO:0000256" key="7">
    <source>
        <dbReference type="ARBA" id="ARBA00023186"/>
    </source>
</evidence>
<reference evidence="11" key="2">
    <citation type="submission" date="2022-10" db="EMBL/GenBank/DDBJ databases">
        <authorList>
            <consortium name="ENA_rothamsted_submissions"/>
            <consortium name="culmorum"/>
            <person name="King R."/>
        </authorList>
    </citation>
    <scope>NUCLEOTIDE SEQUENCE</scope>
</reference>
<dbReference type="OrthoDB" id="10262720at2759"/>
<dbReference type="InterPro" id="IPR029047">
    <property type="entry name" value="HSP70_peptide-bd_sf"/>
</dbReference>
<dbReference type="CDD" id="cd10230">
    <property type="entry name" value="ASKHA_NBD_HSP70_HYOU1"/>
    <property type="match status" value="1"/>
</dbReference>
<protein>
    <recommendedName>
        <fullName evidence="8">Hypoxia up-regulated protein 1</fullName>
    </recommendedName>
</protein>
<evidence type="ECO:0000256" key="4">
    <source>
        <dbReference type="ARBA" id="ARBA00022741"/>
    </source>
</evidence>
<dbReference type="FunFam" id="3.30.30.30:FF:000004">
    <property type="entry name" value="hypoxia up-regulated protein 1"/>
    <property type="match status" value="1"/>
</dbReference>
<dbReference type="FunFam" id="1.20.1270.10:FF:000002">
    <property type="entry name" value="Heat shock 70 kDa protein 4"/>
    <property type="match status" value="1"/>
</dbReference>
<dbReference type="GO" id="GO:0030968">
    <property type="term" value="P:endoplasmic reticulum unfolded protein response"/>
    <property type="evidence" value="ECO:0007669"/>
    <property type="project" value="TreeGrafter"/>
</dbReference>
<feature type="compositionally biased region" description="Basic and acidic residues" evidence="9">
    <location>
        <begin position="623"/>
        <end position="633"/>
    </location>
</feature>
<dbReference type="Gene3D" id="3.30.420.40">
    <property type="match status" value="2"/>
</dbReference>
<dbReference type="InterPro" id="IPR043129">
    <property type="entry name" value="ATPase_NBD"/>
</dbReference>